<dbReference type="InterPro" id="IPR013324">
    <property type="entry name" value="RNA_pol_sigma_r3/r4-like"/>
</dbReference>
<dbReference type="EMBL" id="JAGDYM010000013">
    <property type="protein sequence ID" value="MBO1902503.1"/>
    <property type="molecule type" value="Genomic_DNA"/>
</dbReference>
<proteinExistence type="inferred from homology"/>
<dbReference type="SUPFAM" id="SSF88659">
    <property type="entry name" value="Sigma3 and sigma4 domains of RNA polymerase sigma factors"/>
    <property type="match status" value="1"/>
</dbReference>
<keyword evidence="5" id="KW-0812">Transmembrane</keyword>
<keyword evidence="4" id="KW-0804">Transcription</keyword>
<dbReference type="InterPro" id="IPR013325">
    <property type="entry name" value="RNA_pol_sigma_r2"/>
</dbReference>
<feature type="domain" description="RNA polymerase sigma factor 70 region 4 type 2" evidence="7">
    <location>
        <begin position="102"/>
        <end position="154"/>
    </location>
</feature>
<evidence type="ECO:0000259" key="7">
    <source>
        <dbReference type="Pfam" id="PF08281"/>
    </source>
</evidence>
<dbReference type="PANTHER" id="PTHR43133:SF25">
    <property type="entry name" value="RNA POLYMERASE SIGMA FACTOR RFAY-RELATED"/>
    <property type="match status" value="1"/>
</dbReference>
<evidence type="ECO:0000256" key="4">
    <source>
        <dbReference type="ARBA" id="ARBA00023163"/>
    </source>
</evidence>
<dbReference type="Pfam" id="PF08281">
    <property type="entry name" value="Sigma70_r4_2"/>
    <property type="match status" value="1"/>
</dbReference>
<dbReference type="SUPFAM" id="SSF88946">
    <property type="entry name" value="Sigma2 domain of RNA polymerase sigma factors"/>
    <property type="match status" value="1"/>
</dbReference>
<organism evidence="8 9">
    <name type="scientific">Leucobacter weissii</name>
    <dbReference type="NCBI Taxonomy" id="1983706"/>
    <lineage>
        <taxon>Bacteria</taxon>
        <taxon>Bacillati</taxon>
        <taxon>Actinomycetota</taxon>
        <taxon>Actinomycetes</taxon>
        <taxon>Micrococcales</taxon>
        <taxon>Microbacteriaceae</taxon>
        <taxon>Leucobacter</taxon>
    </lineage>
</organism>
<dbReference type="InterPro" id="IPR014284">
    <property type="entry name" value="RNA_pol_sigma-70_dom"/>
</dbReference>
<dbReference type="Proteomes" id="UP000664382">
    <property type="component" value="Unassembled WGS sequence"/>
</dbReference>
<comment type="caution">
    <text evidence="8">The sequence shown here is derived from an EMBL/GenBank/DDBJ whole genome shotgun (WGS) entry which is preliminary data.</text>
</comment>
<evidence type="ECO:0000313" key="8">
    <source>
        <dbReference type="EMBL" id="MBO1902503.1"/>
    </source>
</evidence>
<dbReference type="Gene3D" id="1.10.10.10">
    <property type="entry name" value="Winged helix-like DNA-binding domain superfamily/Winged helix DNA-binding domain"/>
    <property type="match status" value="1"/>
</dbReference>
<dbReference type="InterPro" id="IPR007627">
    <property type="entry name" value="RNA_pol_sigma70_r2"/>
</dbReference>
<dbReference type="GO" id="GO:0006352">
    <property type="term" value="P:DNA-templated transcription initiation"/>
    <property type="evidence" value="ECO:0007669"/>
    <property type="project" value="InterPro"/>
</dbReference>
<evidence type="ECO:0000259" key="6">
    <source>
        <dbReference type="Pfam" id="PF04542"/>
    </source>
</evidence>
<sequence>MSESGLDTFEHLFEAYYSLVRRYAERRVPSAVIAEDIAAETFTAAWDLYRRRKPVELPLLYRIAANKIADRYRSEERRTAVRVALERRLEDRADDPGHLERLALHEALLKLSERERKVIMLSYWEGLSAAEIAATLSCTVAAAWAILSRARRRLRSLLDDATPSTEARGARV</sequence>
<dbReference type="Gene3D" id="1.10.1740.10">
    <property type="match status" value="1"/>
</dbReference>
<name>A0A939SCM1_9MICO</name>
<dbReference type="RefSeq" id="WP_208098271.1">
    <property type="nucleotide sequence ID" value="NZ_JAGDYM010000013.1"/>
</dbReference>
<gene>
    <name evidence="8" type="ORF">J4H92_11150</name>
</gene>
<dbReference type="GO" id="GO:0016987">
    <property type="term" value="F:sigma factor activity"/>
    <property type="evidence" value="ECO:0007669"/>
    <property type="project" value="UniProtKB-KW"/>
</dbReference>
<dbReference type="InterPro" id="IPR036388">
    <property type="entry name" value="WH-like_DNA-bd_sf"/>
</dbReference>
<evidence type="ECO:0000256" key="3">
    <source>
        <dbReference type="ARBA" id="ARBA00023082"/>
    </source>
</evidence>
<protein>
    <submittedName>
        <fullName evidence="8">Sigma-70 family RNA polymerase sigma factor</fullName>
    </submittedName>
</protein>
<keyword evidence="9" id="KW-1185">Reference proteome</keyword>
<dbReference type="PANTHER" id="PTHR43133">
    <property type="entry name" value="RNA POLYMERASE ECF-TYPE SIGMA FACTO"/>
    <property type="match status" value="1"/>
</dbReference>
<keyword evidence="5" id="KW-1133">Transmembrane helix</keyword>
<reference evidence="8" key="1">
    <citation type="submission" date="2021-03" db="EMBL/GenBank/DDBJ databases">
        <title>Leucobacter chromiisoli sp. nov., isolated from chromium-containing soil of chemical plant.</title>
        <authorList>
            <person name="Xu Z."/>
        </authorList>
    </citation>
    <scope>NUCLEOTIDE SEQUENCE</scope>
    <source>
        <strain evidence="8">S27</strain>
    </source>
</reference>
<evidence type="ECO:0000256" key="2">
    <source>
        <dbReference type="ARBA" id="ARBA00023015"/>
    </source>
</evidence>
<keyword evidence="2" id="KW-0805">Transcription regulation</keyword>
<dbReference type="InterPro" id="IPR013249">
    <property type="entry name" value="RNA_pol_sigma70_r4_t2"/>
</dbReference>
<evidence type="ECO:0000313" key="9">
    <source>
        <dbReference type="Proteomes" id="UP000664382"/>
    </source>
</evidence>
<keyword evidence="3" id="KW-0731">Sigma factor</keyword>
<evidence type="ECO:0000256" key="1">
    <source>
        <dbReference type="ARBA" id="ARBA00010641"/>
    </source>
</evidence>
<dbReference type="Pfam" id="PF04542">
    <property type="entry name" value="Sigma70_r2"/>
    <property type="match status" value="1"/>
</dbReference>
<dbReference type="GO" id="GO:0003677">
    <property type="term" value="F:DNA binding"/>
    <property type="evidence" value="ECO:0007669"/>
    <property type="project" value="InterPro"/>
</dbReference>
<dbReference type="AlphaFoldDB" id="A0A939SCM1"/>
<dbReference type="InterPro" id="IPR039425">
    <property type="entry name" value="RNA_pol_sigma-70-like"/>
</dbReference>
<keyword evidence="5" id="KW-0472">Membrane</keyword>
<feature type="transmembrane region" description="Helical" evidence="5">
    <location>
        <begin position="127"/>
        <end position="147"/>
    </location>
</feature>
<evidence type="ECO:0000256" key="5">
    <source>
        <dbReference type="SAM" id="Phobius"/>
    </source>
</evidence>
<accession>A0A939SCM1</accession>
<feature type="domain" description="RNA polymerase sigma-70 region 2" evidence="6">
    <location>
        <begin position="12"/>
        <end position="77"/>
    </location>
</feature>
<comment type="similarity">
    <text evidence="1">Belongs to the sigma-70 factor family. ECF subfamily.</text>
</comment>
<dbReference type="NCBIfam" id="TIGR02937">
    <property type="entry name" value="sigma70-ECF"/>
    <property type="match status" value="1"/>
</dbReference>